<dbReference type="Pfam" id="PF01381">
    <property type="entry name" value="HTH_3"/>
    <property type="match status" value="1"/>
</dbReference>
<name>F7NPG4_9FIRM</name>
<evidence type="ECO:0000259" key="1">
    <source>
        <dbReference type="PROSITE" id="PS50943"/>
    </source>
</evidence>
<dbReference type="AlphaFoldDB" id="F7NPG4"/>
<dbReference type="InterPro" id="IPR001387">
    <property type="entry name" value="Cro/C1-type_HTH"/>
</dbReference>
<keyword evidence="3" id="KW-1185">Reference proteome</keyword>
<dbReference type="SMART" id="SM00530">
    <property type="entry name" value="HTH_XRE"/>
    <property type="match status" value="1"/>
</dbReference>
<organism evidence="2 3">
    <name type="scientific">Acetonema longum DSM 6540</name>
    <dbReference type="NCBI Taxonomy" id="1009370"/>
    <lineage>
        <taxon>Bacteria</taxon>
        <taxon>Bacillati</taxon>
        <taxon>Bacillota</taxon>
        <taxon>Negativicutes</taxon>
        <taxon>Acetonemataceae</taxon>
        <taxon>Acetonema</taxon>
    </lineage>
</organism>
<accession>F7NPG4</accession>
<dbReference type="CDD" id="cd00093">
    <property type="entry name" value="HTH_XRE"/>
    <property type="match status" value="1"/>
</dbReference>
<feature type="domain" description="HTH cro/C1-type" evidence="1">
    <location>
        <begin position="55"/>
        <end position="109"/>
    </location>
</feature>
<gene>
    <name evidence="2" type="ORF">ALO_20047</name>
</gene>
<dbReference type="STRING" id="1009370.ALO_20047"/>
<evidence type="ECO:0000313" key="3">
    <source>
        <dbReference type="Proteomes" id="UP000003240"/>
    </source>
</evidence>
<evidence type="ECO:0000313" key="2">
    <source>
        <dbReference type="EMBL" id="EGO62126.1"/>
    </source>
</evidence>
<dbReference type="Proteomes" id="UP000003240">
    <property type="component" value="Unassembled WGS sequence"/>
</dbReference>
<dbReference type="RefSeq" id="WP_004573556.1">
    <property type="nucleotide sequence ID" value="NZ_AFGF01000241.1"/>
</dbReference>
<sequence>MQGKSVFPVLVINLVLFRAWLRHSKIKLAEQNGKFPLKNLVAQRKVAMFTFSENLKNIMTIRGVNQKWLANATNTTEATISRYINKVHKPNSKLIVKIAEALDVSVDCLLGATTVIQISNDIKESSILTACYAKSTDRDKKLIWGILEDYLTLDEKAAIAQYFSDNKKSSGSA</sequence>
<dbReference type="InterPro" id="IPR010982">
    <property type="entry name" value="Lambda_DNA-bd_dom_sf"/>
</dbReference>
<reference evidence="2 3" key="1">
    <citation type="journal article" date="2011" name="EMBO J.">
        <title>Structural diversity of bacterial flagellar motors.</title>
        <authorList>
            <person name="Chen S."/>
            <person name="Beeby M."/>
            <person name="Murphy G.E."/>
            <person name="Leadbetter J.R."/>
            <person name="Hendrixson D.R."/>
            <person name="Briegel A."/>
            <person name="Li Z."/>
            <person name="Shi J."/>
            <person name="Tocheva E.I."/>
            <person name="Muller A."/>
            <person name="Dobro M.J."/>
            <person name="Jensen G.J."/>
        </authorList>
    </citation>
    <scope>NUCLEOTIDE SEQUENCE [LARGE SCALE GENOMIC DNA]</scope>
    <source>
        <strain evidence="2 3">DSM 6540</strain>
    </source>
</reference>
<proteinExistence type="predicted"/>
<dbReference type="SUPFAM" id="SSF47413">
    <property type="entry name" value="lambda repressor-like DNA-binding domains"/>
    <property type="match status" value="1"/>
</dbReference>
<dbReference type="EMBL" id="AFGF01000241">
    <property type="protein sequence ID" value="EGO62126.1"/>
    <property type="molecule type" value="Genomic_DNA"/>
</dbReference>
<dbReference type="PROSITE" id="PS50943">
    <property type="entry name" value="HTH_CROC1"/>
    <property type="match status" value="1"/>
</dbReference>
<comment type="caution">
    <text evidence="2">The sequence shown here is derived from an EMBL/GenBank/DDBJ whole genome shotgun (WGS) entry which is preliminary data.</text>
</comment>
<dbReference type="OrthoDB" id="1766270at2"/>
<protein>
    <recommendedName>
        <fullName evidence="1">HTH cro/C1-type domain-containing protein</fullName>
    </recommendedName>
</protein>
<dbReference type="GO" id="GO:0003677">
    <property type="term" value="F:DNA binding"/>
    <property type="evidence" value="ECO:0007669"/>
    <property type="project" value="InterPro"/>
</dbReference>
<dbReference type="Gene3D" id="1.10.260.40">
    <property type="entry name" value="lambda repressor-like DNA-binding domains"/>
    <property type="match status" value="1"/>
</dbReference>